<dbReference type="PANTHER" id="PTHR11567">
    <property type="entry name" value="ACID PHOSPHATASE-RELATED"/>
    <property type="match status" value="1"/>
</dbReference>
<name>A0ABR1PD95_DIAER</name>
<dbReference type="InterPro" id="IPR050645">
    <property type="entry name" value="Histidine_acid_phosphatase"/>
</dbReference>
<dbReference type="InterPro" id="IPR033379">
    <property type="entry name" value="Acid_Pase_AS"/>
</dbReference>
<dbReference type="PANTHER" id="PTHR11567:SF110">
    <property type="entry name" value="2-PHOSPHOXYLOSE PHOSPHATASE 1"/>
    <property type="match status" value="1"/>
</dbReference>
<dbReference type="SUPFAM" id="SSF53254">
    <property type="entry name" value="Phosphoglycerate mutase-like"/>
    <property type="match status" value="1"/>
</dbReference>
<proteinExistence type="inferred from homology"/>
<dbReference type="EC" id="3.1.3.8" evidence="2"/>
<sequence>MTTLQPRKPYTEEELKALYPPGLELVQAQILLRHGERTPVSARFQNAGLHPFWPYCKSASHLRNVVLEANKNGVVYSSLEWKKRLESFGEGTDAPILATGATGHVDDICEMGMLTDKGRETTYSLGQRLRGLYVQQLGFLPDTINSTDFMYLRATPVPRALESLQQAFVGLYPEDKRTADFPPPTILLRNLSNEQLLPNEGGCLRFRALMKAYAKRTAERWNSTPEMDYLNSIYGKYMPEGTRVAVDAKPRLSGIMDTVNSTLAHGPETKLPDVFYDAKALATMEKINVEEWFAGFKENREYRSLGMGSLLGDITARMVANVEASNKPGSQDNAVIKFGMSGCHDTTLAGTLASLGAYETHRWPPYTSHVALEVFRKSTATSAAKTSGANEVPAAGPAAAAGANPSSLAGTALQGIGRKPLQEMSEDELRRIEGHYVRVRYNDEPVTIPGCKAAGNHLEGDETFCTLKAFKGIVDKITPKNWRKECAITDKGNLFPPKPEPAGY</sequence>
<evidence type="ECO:0000256" key="3">
    <source>
        <dbReference type="ARBA" id="ARBA00022801"/>
    </source>
</evidence>
<organism evidence="5 6">
    <name type="scientific">Diaporthe eres</name>
    <name type="common">Phomopsis oblonga</name>
    <dbReference type="NCBI Taxonomy" id="83184"/>
    <lineage>
        <taxon>Eukaryota</taxon>
        <taxon>Fungi</taxon>
        <taxon>Dikarya</taxon>
        <taxon>Ascomycota</taxon>
        <taxon>Pezizomycotina</taxon>
        <taxon>Sordariomycetes</taxon>
        <taxon>Sordariomycetidae</taxon>
        <taxon>Diaporthales</taxon>
        <taxon>Diaporthaceae</taxon>
        <taxon>Diaporthe</taxon>
        <taxon>Diaporthe eres species complex</taxon>
    </lineage>
</organism>
<reference evidence="5 6" key="1">
    <citation type="submission" date="2024-02" db="EMBL/GenBank/DDBJ databases">
        <title>De novo assembly and annotation of 12 fungi associated with fruit tree decline syndrome in Ontario, Canada.</title>
        <authorList>
            <person name="Sulman M."/>
            <person name="Ellouze W."/>
            <person name="Ilyukhin E."/>
        </authorList>
    </citation>
    <scope>NUCLEOTIDE SEQUENCE [LARGE SCALE GENOMIC DNA]</scope>
    <source>
        <strain evidence="5 6">M169</strain>
    </source>
</reference>
<dbReference type="Gene3D" id="3.40.50.1240">
    <property type="entry name" value="Phosphoglycerate mutase-like"/>
    <property type="match status" value="1"/>
</dbReference>
<accession>A0ABR1PD95</accession>
<dbReference type="InterPro" id="IPR000560">
    <property type="entry name" value="His_Pase_clade-2"/>
</dbReference>
<evidence type="ECO:0000256" key="2">
    <source>
        <dbReference type="ARBA" id="ARBA00012632"/>
    </source>
</evidence>
<dbReference type="InterPro" id="IPR029033">
    <property type="entry name" value="His_PPase_superfam"/>
</dbReference>
<feature type="region of interest" description="Disordered" evidence="4">
    <location>
        <begin position="386"/>
        <end position="406"/>
    </location>
</feature>
<dbReference type="PROSITE" id="PS00616">
    <property type="entry name" value="HIS_ACID_PHOSPHAT_1"/>
    <property type="match status" value="1"/>
</dbReference>
<comment type="caution">
    <text evidence="5">The sequence shown here is derived from an EMBL/GenBank/DDBJ whole genome shotgun (WGS) entry which is preliminary data.</text>
</comment>
<evidence type="ECO:0000256" key="1">
    <source>
        <dbReference type="ARBA" id="ARBA00005375"/>
    </source>
</evidence>
<dbReference type="EMBL" id="JAKNSF020000017">
    <property type="protein sequence ID" value="KAK7733785.1"/>
    <property type="molecule type" value="Genomic_DNA"/>
</dbReference>
<comment type="similarity">
    <text evidence="1">Belongs to the histidine acid phosphatase family.</text>
</comment>
<dbReference type="Pfam" id="PF00328">
    <property type="entry name" value="His_Phos_2"/>
    <property type="match status" value="1"/>
</dbReference>
<keyword evidence="3" id="KW-0378">Hydrolase</keyword>
<feature type="compositionally biased region" description="Low complexity" evidence="4">
    <location>
        <begin position="386"/>
        <end position="403"/>
    </location>
</feature>
<evidence type="ECO:0000256" key="4">
    <source>
        <dbReference type="SAM" id="MobiDB-lite"/>
    </source>
</evidence>
<evidence type="ECO:0000313" key="6">
    <source>
        <dbReference type="Proteomes" id="UP001430848"/>
    </source>
</evidence>
<dbReference type="Proteomes" id="UP001430848">
    <property type="component" value="Unassembled WGS sequence"/>
</dbReference>
<dbReference type="CDD" id="cd07061">
    <property type="entry name" value="HP_HAP_like"/>
    <property type="match status" value="1"/>
</dbReference>
<protein>
    <recommendedName>
        <fullName evidence="2">3-phytase</fullName>
        <ecNumber evidence="2">3.1.3.8</ecNumber>
    </recommendedName>
</protein>
<evidence type="ECO:0000313" key="5">
    <source>
        <dbReference type="EMBL" id="KAK7733785.1"/>
    </source>
</evidence>
<keyword evidence="6" id="KW-1185">Reference proteome</keyword>
<gene>
    <name evidence="5" type="ORF">SLS63_004571</name>
</gene>